<dbReference type="InterPro" id="IPR036138">
    <property type="entry name" value="PBP_dimer_sf"/>
</dbReference>
<dbReference type="InterPro" id="IPR005311">
    <property type="entry name" value="PBP_dimer"/>
</dbReference>
<evidence type="ECO:0000256" key="2">
    <source>
        <dbReference type="ARBA" id="ARBA00007171"/>
    </source>
</evidence>
<evidence type="ECO:0000259" key="5">
    <source>
        <dbReference type="Pfam" id="PF03717"/>
    </source>
</evidence>
<dbReference type="Gene3D" id="3.40.710.10">
    <property type="entry name" value="DD-peptidase/beta-lactamase superfamily"/>
    <property type="match status" value="1"/>
</dbReference>
<feature type="domain" description="Penicillin-binding protein transpeptidase" evidence="4">
    <location>
        <begin position="359"/>
        <end position="671"/>
    </location>
</feature>
<evidence type="ECO:0000259" key="4">
    <source>
        <dbReference type="Pfam" id="PF00905"/>
    </source>
</evidence>
<reference evidence="7 8" key="1">
    <citation type="submission" date="2024-09" db="EMBL/GenBank/DDBJ databases">
        <authorList>
            <person name="Sun Q."/>
            <person name="Mori K."/>
        </authorList>
    </citation>
    <scope>NUCLEOTIDE SEQUENCE [LARGE SCALE GENOMIC DNA]</scope>
    <source>
        <strain evidence="7 8">CCM 4839</strain>
    </source>
</reference>
<evidence type="ECO:0000259" key="6">
    <source>
        <dbReference type="Pfam" id="PF05223"/>
    </source>
</evidence>
<protein>
    <submittedName>
        <fullName evidence="7">Penicillin-binding transpeptidase domain-containing protein</fullName>
    </submittedName>
</protein>
<dbReference type="InterPro" id="IPR012338">
    <property type="entry name" value="Beta-lactam/transpept-like"/>
</dbReference>
<organism evidence="7 8">
    <name type="scientific">Paenibacillus mendelii</name>
    <dbReference type="NCBI Taxonomy" id="206163"/>
    <lineage>
        <taxon>Bacteria</taxon>
        <taxon>Bacillati</taxon>
        <taxon>Bacillota</taxon>
        <taxon>Bacilli</taxon>
        <taxon>Bacillales</taxon>
        <taxon>Paenibacillaceae</taxon>
        <taxon>Paenibacillus</taxon>
    </lineage>
</organism>
<dbReference type="RefSeq" id="WP_204821875.1">
    <property type="nucleotide sequence ID" value="NZ_JANHOF010000015.1"/>
</dbReference>
<dbReference type="SUPFAM" id="SSF56519">
    <property type="entry name" value="Penicillin binding protein dimerisation domain"/>
    <property type="match status" value="1"/>
</dbReference>
<evidence type="ECO:0000256" key="1">
    <source>
        <dbReference type="ARBA" id="ARBA00004370"/>
    </source>
</evidence>
<comment type="subcellular location">
    <subcellularLocation>
        <location evidence="1">Membrane</location>
    </subcellularLocation>
</comment>
<keyword evidence="3" id="KW-0472">Membrane</keyword>
<comment type="caution">
    <text evidence="7">The sequence shown here is derived from an EMBL/GenBank/DDBJ whole genome shotgun (WGS) entry which is preliminary data.</text>
</comment>
<comment type="similarity">
    <text evidence="2">Belongs to the transpeptidase family.</text>
</comment>
<sequence>MIRKLWLIIALLLLLMLWGCSKEDEEKPKPTDAAEAYLLDWQQHNYSGMYARLSPNSKLEMSEEQFIQRYKKIYDGIEAKQLVITMNPRPPETQIPEEDLVEMTFDYHVIMNTIAGPLDYTHEGKLVKITNDEESQWLVEWKPSLIFPKMEEGDKVRVQTIAAERGEILDRNGNGIAVNGSAPQLGIVPGDLGDNPDGVKAKLAEKLNISVKDIEKKLGAAWVKPHLFVPIAIVSEATVDQFRNLTGVVLQDKQLRVYPYAEAAAHLSGYIGEINAEELKKRQGQGYKIGDFIGKAGLEQVLEDKLRGTHGAVISITGANGKEKAVLAESQAIPGETIKLTIDSELQATIYTEVKQDAGSVAAIQPVSGEILALLSSPSYDPNTFVRGLSSKQYEKWNNDPRHPFLNRFSKGYAPGSAFKIITAAIGLDTETLDPNEKKQISGLKWTKDGTWGNYFVKRVHEVNPVNLSNALIYSDNIYFAQLALQIGSDAFGKKASNFGIGEALPIPYPISKSRLSNDGIQSDIQLADSGYGQGQVTMSSLHVAMSFSALVNEGNIAYPSLIEEENASHPSIWKEQAMTPKTASIIKDDLIQAVNNPEGVGHGAYIAGAAIAGKTGTAELKQSKGGDGQENGWFVGFNADAPELLLAVMIEDVKGRGGSGYVTPKVKRIFQHVLQR</sequence>
<dbReference type="Gene3D" id="3.90.1310.10">
    <property type="entry name" value="Penicillin-binding protein 2a (Domain 2)"/>
    <property type="match status" value="1"/>
</dbReference>
<dbReference type="InterPro" id="IPR001460">
    <property type="entry name" value="PCN-bd_Tpept"/>
</dbReference>
<evidence type="ECO:0000313" key="8">
    <source>
        <dbReference type="Proteomes" id="UP001589818"/>
    </source>
</evidence>
<dbReference type="InterPro" id="IPR007887">
    <property type="entry name" value="MecA_N"/>
</dbReference>
<dbReference type="InterPro" id="IPR050515">
    <property type="entry name" value="Beta-lactam/transpept"/>
</dbReference>
<dbReference type="PANTHER" id="PTHR30627">
    <property type="entry name" value="PEPTIDOGLYCAN D,D-TRANSPEPTIDASE"/>
    <property type="match status" value="1"/>
</dbReference>
<dbReference type="Gene3D" id="3.30.1390.30">
    <property type="entry name" value="Penicillin-binding protein 2a, domain 3"/>
    <property type="match status" value="1"/>
</dbReference>
<dbReference type="Pfam" id="PF05223">
    <property type="entry name" value="MecA_N"/>
    <property type="match status" value="1"/>
</dbReference>
<accession>A0ABV6J208</accession>
<dbReference type="EMBL" id="JBHLVF010000003">
    <property type="protein sequence ID" value="MFC0389910.1"/>
    <property type="molecule type" value="Genomic_DNA"/>
</dbReference>
<name>A0ABV6J208_9BACL</name>
<dbReference type="Pfam" id="PF00905">
    <property type="entry name" value="Transpeptidase"/>
    <property type="match status" value="1"/>
</dbReference>
<dbReference type="InterPro" id="IPR032710">
    <property type="entry name" value="NTF2-like_dom_sf"/>
</dbReference>
<evidence type="ECO:0000313" key="7">
    <source>
        <dbReference type="EMBL" id="MFC0389910.1"/>
    </source>
</evidence>
<dbReference type="Proteomes" id="UP001589818">
    <property type="component" value="Unassembled WGS sequence"/>
</dbReference>
<dbReference type="Pfam" id="PF03717">
    <property type="entry name" value="PBP_dimer"/>
    <property type="match status" value="1"/>
</dbReference>
<gene>
    <name evidence="7" type="ORF">ACFFJ8_00825</name>
</gene>
<keyword evidence="8" id="KW-1185">Reference proteome</keyword>
<feature type="domain" description="NTF2-like N-terminal transpeptidase" evidence="6">
    <location>
        <begin position="29"/>
        <end position="154"/>
    </location>
</feature>
<dbReference type="SUPFAM" id="SSF54427">
    <property type="entry name" value="NTF2-like"/>
    <property type="match status" value="1"/>
</dbReference>
<proteinExistence type="inferred from homology"/>
<evidence type="ECO:0000256" key="3">
    <source>
        <dbReference type="ARBA" id="ARBA00023136"/>
    </source>
</evidence>
<feature type="domain" description="Penicillin-binding protein dimerisation" evidence="5">
    <location>
        <begin position="161"/>
        <end position="324"/>
    </location>
</feature>
<dbReference type="PANTHER" id="PTHR30627:SF25">
    <property type="entry name" value="PENICILLIN-BINDING PROTEIN 3"/>
    <property type="match status" value="1"/>
</dbReference>
<dbReference type="SUPFAM" id="SSF56601">
    <property type="entry name" value="beta-lactamase/transpeptidase-like"/>
    <property type="match status" value="1"/>
</dbReference>
<dbReference type="Gene3D" id="3.10.450.100">
    <property type="entry name" value="NTF2-like, domain 1"/>
    <property type="match status" value="1"/>
</dbReference>